<name>A0AAD7EML8_9AGAR</name>
<feature type="non-terminal residue" evidence="1">
    <location>
        <position position="1"/>
    </location>
</feature>
<comment type="caution">
    <text evidence="1">The sequence shown here is derived from an EMBL/GenBank/DDBJ whole genome shotgun (WGS) entry which is preliminary data.</text>
</comment>
<gene>
    <name evidence="1" type="ORF">DFH08DRAFT_665092</name>
</gene>
<evidence type="ECO:0000313" key="2">
    <source>
        <dbReference type="Proteomes" id="UP001218218"/>
    </source>
</evidence>
<dbReference type="Proteomes" id="UP001218218">
    <property type="component" value="Unassembled WGS sequence"/>
</dbReference>
<dbReference type="AlphaFoldDB" id="A0AAD7EML8"/>
<dbReference type="EMBL" id="JARIHO010000026">
    <property type="protein sequence ID" value="KAJ7340583.1"/>
    <property type="molecule type" value="Genomic_DNA"/>
</dbReference>
<reference evidence="1" key="1">
    <citation type="submission" date="2023-03" db="EMBL/GenBank/DDBJ databases">
        <title>Massive genome expansion in bonnet fungi (Mycena s.s.) driven by repeated elements and novel gene families across ecological guilds.</title>
        <authorList>
            <consortium name="Lawrence Berkeley National Laboratory"/>
            <person name="Harder C.B."/>
            <person name="Miyauchi S."/>
            <person name="Viragh M."/>
            <person name="Kuo A."/>
            <person name="Thoen E."/>
            <person name="Andreopoulos B."/>
            <person name="Lu D."/>
            <person name="Skrede I."/>
            <person name="Drula E."/>
            <person name="Henrissat B."/>
            <person name="Morin E."/>
            <person name="Kohler A."/>
            <person name="Barry K."/>
            <person name="LaButti K."/>
            <person name="Morin E."/>
            <person name="Salamov A."/>
            <person name="Lipzen A."/>
            <person name="Mereny Z."/>
            <person name="Hegedus B."/>
            <person name="Baldrian P."/>
            <person name="Stursova M."/>
            <person name="Weitz H."/>
            <person name="Taylor A."/>
            <person name="Grigoriev I.V."/>
            <person name="Nagy L.G."/>
            <person name="Martin F."/>
            <person name="Kauserud H."/>
        </authorList>
    </citation>
    <scope>NUCLEOTIDE SEQUENCE</scope>
    <source>
        <strain evidence="1">CBHHK002</strain>
    </source>
</reference>
<protein>
    <submittedName>
        <fullName evidence="1">Uncharacterized protein</fullName>
    </submittedName>
</protein>
<proteinExistence type="predicted"/>
<sequence length="71" mass="7692">YWSLDSTGAKRLSSEDAASLGFPTTQLSTLVVGCSWDASVYAGISQFHQAKGFDPESQDVAQHLGRPLYEL</sequence>
<organism evidence="1 2">
    <name type="scientific">Mycena albidolilacea</name>
    <dbReference type="NCBI Taxonomy" id="1033008"/>
    <lineage>
        <taxon>Eukaryota</taxon>
        <taxon>Fungi</taxon>
        <taxon>Dikarya</taxon>
        <taxon>Basidiomycota</taxon>
        <taxon>Agaricomycotina</taxon>
        <taxon>Agaricomycetes</taxon>
        <taxon>Agaricomycetidae</taxon>
        <taxon>Agaricales</taxon>
        <taxon>Marasmiineae</taxon>
        <taxon>Mycenaceae</taxon>
        <taxon>Mycena</taxon>
    </lineage>
</organism>
<feature type="non-terminal residue" evidence="1">
    <location>
        <position position="71"/>
    </location>
</feature>
<evidence type="ECO:0000313" key="1">
    <source>
        <dbReference type="EMBL" id="KAJ7340583.1"/>
    </source>
</evidence>
<accession>A0AAD7EML8</accession>
<keyword evidence="2" id="KW-1185">Reference proteome</keyword>